<reference evidence="4" key="1">
    <citation type="journal article" date="2018" name="Gigascience">
        <title>Genome assembly of the Pink Ipe (Handroanthus impetiginosus, Bignoniaceae), a highly valued, ecologically keystone Neotropical timber forest tree.</title>
        <authorList>
            <person name="Silva-Junior O.B."/>
            <person name="Grattapaglia D."/>
            <person name="Novaes E."/>
            <person name="Collevatti R.G."/>
        </authorList>
    </citation>
    <scope>NUCLEOTIDE SEQUENCE [LARGE SCALE GENOMIC DNA]</scope>
    <source>
        <strain evidence="4">cv. UFG-1</strain>
    </source>
</reference>
<dbReference type="OrthoDB" id="1896025at2759"/>
<evidence type="ECO:0000259" key="2">
    <source>
        <dbReference type="Pfam" id="PF13259"/>
    </source>
</evidence>
<evidence type="ECO:0000256" key="1">
    <source>
        <dbReference type="SAM" id="MobiDB-lite"/>
    </source>
</evidence>
<dbReference type="PANTHER" id="PTHR33373">
    <property type="entry name" value="OS07G0479600 PROTEIN"/>
    <property type="match status" value="1"/>
</dbReference>
<evidence type="ECO:0000313" key="3">
    <source>
        <dbReference type="EMBL" id="PIN05991.1"/>
    </source>
</evidence>
<evidence type="ECO:0000313" key="4">
    <source>
        <dbReference type="Proteomes" id="UP000231279"/>
    </source>
</evidence>
<proteinExistence type="predicted"/>
<gene>
    <name evidence="3" type="ORF">CDL12_21470</name>
</gene>
<keyword evidence="4" id="KW-1185">Reference proteome</keyword>
<organism evidence="3 4">
    <name type="scientific">Handroanthus impetiginosus</name>
    <dbReference type="NCBI Taxonomy" id="429701"/>
    <lineage>
        <taxon>Eukaryota</taxon>
        <taxon>Viridiplantae</taxon>
        <taxon>Streptophyta</taxon>
        <taxon>Embryophyta</taxon>
        <taxon>Tracheophyta</taxon>
        <taxon>Spermatophyta</taxon>
        <taxon>Magnoliopsida</taxon>
        <taxon>eudicotyledons</taxon>
        <taxon>Gunneridae</taxon>
        <taxon>Pentapetalae</taxon>
        <taxon>asterids</taxon>
        <taxon>lamiids</taxon>
        <taxon>Lamiales</taxon>
        <taxon>Bignoniaceae</taxon>
        <taxon>Crescentiina</taxon>
        <taxon>Tabebuia alliance</taxon>
        <taxon>Handroanthus</taxon>
    </lineage>
</organism>
<accession>A0A2G9GL03</accession>
<dbReference type="EMBL" id="NKXS01004558">
    <property type="protein sequence ID" value="PIN05991.1"/>
    <property type="molecule type" value="Genomic_DNA"/>
</dbReference>
<dbReference type="Pfam" id="PF13259">
    <property type="entry name" value="clamp_Gag1-like"/>
    <property type="match status" value="1"/>
</dbReference>
<dbReference type="AlphaFoldDB" id="A0A2G9GL03"/>
<name>A0A2G9GL03_9LAMI</name>
<sequence length="111" mass="12728">MMEVDGTTSHSDENRPLENSAPANDQKMPADDSQSTSVFVNHALIAWNESRRKWTGNVSQRSERTIKDPIISWTTTYEDLLLTHDPFPEPIPLSEMVDFLVDIWYDDGLFD</sequence>
<feature type="domain" description="Gag1-like clamp" evidence="2">
    <location>
        <begin position="19"/>
        <end position="111"/>
    </location>
</feature>
<protein>
    <recommendedName>
        <fullName evidence="2">Gag1-like clamp domain-containing protein</fullName>
    </recommendedName>
</protein>
<dbReference type="PANTHER" id="PTHR33373:SF28">
    <property type="entry name" value="OS07G0479600 PROTEIN"/>
    <property type="match status" value="1"/>
</dbReference>
<feature type="region of interest" description="Disordered" evidence="1">
    <location>
        <begin position="1"/>
        <end position="35"/>
    </location>
</feature>
<comment type="caution">
    <text evidence="3">The sequence shown here is derived from an EMBL/GenBank/DDBJ whole genome shotgun (WGS) entry which is preliminary data.</text>
</comment>
<dbReference type="STRING" id="429701.A0A2G9GL03"/>
<dbReference type="InterPro" id="IPR025124">
    <property type="entry name" value="Gag1-like_clamp"/>
</dbReference>
<dbReference type="Proteomes" id="UP000231279">
    <property type="component" value="Unassembled WGS sequence"/>
</dbReference>